<keyword evidence="1" id="KW-0472">Membrane</keyword>
<accession>A0A445FGK4</accession>
<dbReference type="EMBL" id="QZWG01000019">
    <property type="protein sequence ID" value="RZB47947.1"/>
    <property type="molecule type" value="Genomic_DNA"/>
</dbReference>
<proteinExistence type="predicted"/>
<evidence type="ECO:0000256" key="1">
    <source>
        <dbReference type="SAM" id="Phobius"/>
    </source>
</evidence>
<keyword evidence="1" id="KW-1133">Transmembrane helix</keyword>
<organism evidence="2 3">
    <name type="scientific">Glycine soja</name>
    <name type="common">Wild soybean</name>
    <dbReference type="NCBI Taxonomy" id="3848"/>
    <lineage>
        <taxon>Eukaryota</taxon>
        <taxon>Viridiplantae</taxon>
        <taxon>Streptophyta</taxon>
        <taxon>Embryophyta</taxon>
        <taxon>Tracheophyta</taxon>
        <taxon>Spermatophyta</taxon>
        <taxon>Magnoliopsida</taxon>
        <taxon>eudicotyledons</taxon>
        <taxon>Gunneridae</taxon>
        <taxon>Pentapetalae</taxon>
        <taxon>rosids</taxon>
        <taxon>fabids</taxon>
        <taxon>Fabales</taxon>
        <taxon>Fabaceae</taxon>
        <taxon>Papilionoideae</taxon>
        <taxon>50 kb inversion clade</taxon>
        <taxon>NPAAA clade</taxon>
        <taxon>indigoferoid/millettioid clade</taxon>
        <taxon>Phaseoleae</taxon>
        <taxon>Glycine</taxon>
        <taxon>Glycine subgen. Soja</taxon>
    </lineage>
</organism>
<evidence type="ECO:0000313" key="2">
    <source>
        <dbReference type="EMBL" id="RZB47947.1"/>
    </source>
</evidence>
<gene>
    <name evidence="2" type="ORF">D0Y65_051480</name>
</gene>
<name>A0A445FGK4_GLYSO</name>
<dbReference type="Proteomes" id="UP000289340">
    <property type="component" value="Chromosome 19"/>
</dbReference>
<keyword evidence="1" id="KW-0812">Transmembrane</keyword>
<protein>
    <submittedName>
        <fullName evidence="2">Uncharacterized protein</fullName>
    </submittedName>
</protein>
<dbReference type="AlphaFoldDB" id="A0A445FGK4"/>
<comment type="caution">
    <text evidence="2">The sequence shown here is derived from an EMBL/GenBank/DDBJ whole genome shotgun (WGS) entry which is preliminary data.</text>
</comment>
<reference evidence="2 3" key="1">
    <citation type="submission" date="2018-09" db="EMBL/GenBank/DDBJ databases">
        <title>A high-quality reference genome of wild soybean provides a powerful tool to mine soybean genomes.</title>
        <authorList>
            <person name="Xie M."/>
            <person name="Chung C.Y.L."/>
            <person name="Li M.-W."/>
            <person name="Wong F.-L."/>
            <person name="Chan T.-F."/>
            <person name="Lam H.-M."/>
        </authorList>
    </citation>
    <scope>NUCLEOTIDE SEQUENCE [LARGE SCALE GENOMIC DNA]</scope>
    <source>
        <strain evidence="3">cv. W05</strain>
        <tissue evidence="2">Hypocotyl of etiolated seedlings</tissue>
    </source>
</reference>
<sequence>MMATEYYYLLFLLWFLSSLTFLLDNHVVFLRVKILLLLGDIHSFAYSTNAWAFHS</sequence>
<keyword evidence="3" id="KW-1185">Reference proteome</keyword>
<feature type="transmembrane region" description="Helical" evidence="1">
    <location>
        <begin position="6"/>
        <end position="23"/>
    </location>
</feature>
<evidence type="ECO:0000313" key="3">
    <source>
        <dbReference type="Proteomes" id="UP000289340"/>
    </source>
</evidence>